<dbReference type="CDD" id="cd02440">
    <property type="entry name" value="AdoMet_MTases"/>
    <property type="match status" value="1"/>
</dbReference>
<evidence type="ECO:0000313" key="8">
    <source>
        <dbReference type="Proteomes" id="UP000616769"/>
    </source>
</evidence>
<dbReference type="VEuPathDB" id="VectorBase:SSCA004535"/>
<dbReference type="InterPro" id="IPR026635">
    <property type="entry name" value="Efm4/METTL10"/>
</dbReference>
<gene>
    <name evidence="7" type="ORF">QR98_0005850</name>
</gene>
<evidence type="ECO:0000256" key="1">
    <source>
        <dbReference type="ARBA" id="ARBA00022490"/>
    </source>
</evidence>
<dbReference type="OrthoDB" id="540004at2759"/>
<evidence type="ECO:0000256" key="3">
    <source>
        <dbReference type="ARBA" id="ARBA00022679"/>
    </source>
</evidence>
<keyword evidence="4 5" id="KW-0949">S-adenosyl-L-methionine</keyword>
<evidence type="ECO:0000259" key="6">
    <source>
        <dbReference type="Pfam" id="PF13847"/>
    </source>
</evidence>
<dbReference type="PANTHER" id="PTHR12843:SF5">
    <property type="entry name" value="EEF1A LYSINE METHYLTRANSFERASE 2"/>
    <property type="match status" value="1"/>
</dbReference>
<dbReference type="HAMAP" id="MF_03188">
    <property type="entry name" value="Methyltr_EFM4"/>
    <property type="match status" value="1"/>
</dbReference>
<evidence type="ECO:0000256" key="5">
    <source>
        <dbReference type="HAMAP-Rule" id="MF_03188"/>
    </source>
</evidence>
<accession>A0A131ZTU9</accession>
<sequence length="221" mass="25753">MNNYDDFSGSILGTKQYWEDYYNHELKNFVEFGDRGETWFGKLPTKQIITWIVDNIPRNDRICDIGCGNGLVLGELSKYQYSNLYGLDYSSKSIEFCENLFKNQKIHFEKVDILEDGYLSKQKFNVILDKGTFDAISLMPDSDANLNRSKYVTFLMRHLQVPDGYFIIFSCNFTRDEIITFIQEHHYLGELRVIQEFESPRFSFGGQSGQQVTGLVFQSKI</sequence>
<comment type="function">
    <text evidence="5">S-adenosyl-L-methionine-dependent protein-lysine N-methyltransferase that methylates elongation factor 1-alpha.</text>
</comment>
<dbReference type="Gene3D" id="3.40.50.150">
    <property type="entry name" value="Vaccinia Virus protein VP39"/>
    <property type="match status" value="1"/>
</dbReference>
<keyword evidence="3 5" id="KW-0808">Transferase</keyword>
<dbReference type="EC" id="2.1.1.-" evidence="5"/>
<feature type="domain" description="Methyltransferase" evidence="6">
    <location>
        <begin position="59"/>
        <end position="177"/>
    </location>
</feature>
<dbReference type="GO" id="GO:0032259">
    <property type="term" value="P:methylation"/>
    <property type="evidence" value="ECO:0007669"/>
    <property type="project" value="UniProtKB-KW"/>
</dbReference>
<proteinExistence type="inferred from homology"/>
<dbReference type="PANTHER" id="PTHR12843">
    <property type="entry name" value="PROTEIN-LYSINE N-METHYLTRANSFERASE METTL10"/>
    <property type="match status" value="1"/>
</dbReference>
<dbReference type="GO" id="GO:0005737">
    <property type="term" value="C:cytoplasm"/>
    <property type="evidence" value="ECO:0007669"/>
    <property type="project" value="UniProtKB-SubCell"/>
</dbReference>
<evidence type="ECO:0000256" key="4">
    <source>
        <dbReference type="ARBA" id="ARBA00022691"/>
    </source>
</evidence>
<dbReference type="InterPro" id="IPR029063">
    <property type="entry name" value="SAM-dependent_MTases_sf"/>
</dbReference>
<name>A0A131ZTU9_SARSC</name>
<dbReference type="EMBL" id="JXLN01001104">
    <property type="protein sequence ID" value="KPM02178.1"/>
    <property type="molecule type" value="Genomic_DNA"/>
</dbReference>
<dbReference type="GO" id="GO:0016279">
    <property type="term" value="F:protein-lysine N-methyltransferase activity"/>
    <property type="evidence" value="ECO:0007669"/>
    <property type="project" value="UniProtKB-UniRule"/>
</dbReference>
<dbReference type="Proteomes" id="UP000616769">
    <property type="component" value="Unassembled WGS sequence"/>
</dbReference>
<keyword evidence="2 5" id="KW-0489">Methyltransferase</keyword>
<protein>
    <recommendedName>
        <fullName evidence="5">Protein-lysine N-methyltransferase QR98_0005850</fullName>
        <ecNumber evidence="5">2.1.1.-</ecNumber>
    </recommendedName>
</protein>
<dbReference type="InterPro" id="IPR025714">
    <property type="entry name" value="Methyltranfer_dom"/>
</dbReference>
<dbReference type="SUPFAM" id="SSF53335">
    <property type="entry name" value="S-adenosyl-L-methionine-dependent methyltransferases"/>
    <property type="match status" value="1"/>
</dbReference>
<evidence type="ECO:0000256" key="2">
    <source>
        <dbReference type="ARBA" id="ARBA00022603"/>
    </source>
</evidence>
<comment type="caution">
    <text evidence="7">The sequence shown here is derived from an EMBL/GenBank/DDBJ whole genome shotgun (WGS) entry which is preliminary data.</text>
</comment>
<dbReference type="Pfam" id="PF13847">
    <property type="entry name" value="Methyltransf_31"/>
    <property type="match status" value="1"/>
</dbReference>
<keyword evidence="1 5" id="KW-0963">Cytoplasm</keyword>
<reference evidence="7 8" key="1">
    <citation type="journal article" date="2015" name="Parasit. Vectors">
        <title>Draft genome of the scabies mite.</title>
        <authorList>
            <person name="Rider S.D.Jr."/>
            <person name="Morgan M.S."/>
            <person name="Arlian L.G."/>
        </authorList>
    </citation>
    <scope>NUCLEOTIDE SEQUENCE [LARGE SCALE GENOMIC DNA]</scope>
    <source>
        <strain evidence="7">Arlian Lab</strain>
    </source>
</reference>
<evidence type="ECO:0000313" key="7">
    <source>
        <dbReference type="EMBL" id="KPM02178.1"/>
    </source>
</evidence>
<comment type="similarity">
    <text evidence="5">Belongs to the class I-like SAM-binding methyltransferase superfamily. EFM4 family.</text>
</comment>
<comment type="subcellular location">
    <subcellularLocation>
        <location evidence="5">Cytoplasm</location>
    </subcellularLocation>
</comment>
<organism evidence="7 8">
    <name type="scientific">Sarcoptes scabiei</name>
    <name type="common">Itch mite</name>
    <name type="synonym">Acarus scabiei</name>
    <dbReference type="NCBI Taxonomy" id="52283"/>
    <lineage>
        <taxon>Eukaryota</taxon>
        <taxon>Metazoa</taxon>
        <taxon>Ecdysozoa</taxon>
        <taxon>Arthropoda</taxon>
        <taxon>Chelicerata</taxon>
        <taxon>Arachnida</taxon>
        <taxon>Acari</taxon>
        <taxon>Acariformes</taxon>
        <taxon>Sarcoptiformes</taxon>
        <taxon>Astigmata</taxon>
        <taxon>Psoroptidia</taxon>
        <taxon>Sarcoptoidea</taxon>
        <taxon>Sarcoptidae</taxon>
        <taxon>Sarcoptinae</taxon>
        <taxon>Sarcoptes</taxon>
    </lineage>
</organism>
<dbReference type="AlphaFoldDB" id="A0A131ZTU9"/>